<evidence type="ECO:0000256" key="9">
    <source>
        <dbReference type="ARBA" id="ARBA00023326"/>
    </source>
</evidence>
<feature type="signal peptide" evidence="11">
    <location>
        <begin position="1"/>
        <end position="30"/>
    </location>
</feature>
<keyword evidence="5" id="KW-0378">Hydrolase</keyword>
<keyword evidence="6" id="KW-0136">Cellulose degradation</keyword>
<dbReference type="InterPro" id="IPR050386">
    <property type="entry name" value="Glycosyl_hydrolase_5"/>
</dbReference>
<organism evidence="13 14">
    <name type="scientific">Lentzea xinjiangensis</name>
    <dbReference type="NCBI Taxonomy" id="402600"/>
    <lineage>
        <taxon>Bacteria</taxon>
        <taxon>Bacillati</taxon>
        <taxon>Actinomycetota</taxon>
        <taxon>Actinomycetes</taxon>
        <taxon>Pseudonocardiales</taxon>
        <taxon>Pseudonocardiaceae</taxon>
        <taxon>Lentzea</taxon>
    </lineage>
</organism>
<dbReference type="Gene3D" id="2.60.40.290">
    <property type="match status" value="1"/>
</dbReference>
<dbReference type="InterPro" id="IPR013783">
    <property type="entry name" value="Ig-like_fold"/>
</dbReference>
<dbReference type="Proteomes" id="UP000199352">
    <property type="component" value="Unassembled WGS sequence"/>
</dbReference>
<dbReference type="Pfam" id="PF00553">
    <property type="entry name" value="CBM_2"/>
    <property type="match status" value="1"/>
</dbReference>
<dbReference type="GO" id="GO:0008810">
    <property type="term" value="F:cellulase activity"/>
    <property type="evidence" value="ECO:0007669"/>
    <property type="project" value="UniProtKB-EC"/>
</dbReference>
<dbReference type="InterPro" id="IPR040946">
    <property type="entry name" value="CBM46"/>
</dbReference>
<reference evidence="14" key="1">
    <citation type="submission" date="2016-10" db="EMBL/GenBank/DDBJ databases">
        <authorList>
            <person name="Varghese N."/>
            <person name="Submissions S."/>
        </authorList>
    </citation>
    <scope>NUCLEOTIDE SEQUENCE [LARGE SCALE GENOMIC DNA]</scope>
    <source>
        <strain evidence="14">CGMCC 4.3525</strain>
    </source>
</reference>
<dbReference type="SUPFAM" id="SSF81296">
    <property type="entry name" value="E set domains"/>
    <property type="match status" value="1"/>
</dbReference>
<dbReference type="InterPro" id="IPR001919">
    <property type="entry name" value="CBD2"/>
</dbReference>
<evidence type="ECO:0000256" key="2">
    <source>
        <dbReference type="ARBA" id="ARBA00005641"/>
    </source>
</evidence>
<dbReference type="Pfam" id="PF03442">
    <property type="entry name" value="CBM_X2"/>
    <property type="match status" value="1"/>
</dbReference>
<dbReference type="GO" id="GO:0030245">
    <property type="term" value="P:cellulose catabolic process"/>
    <property type="evidence" value="ECO:0007669"/>
    <property type="project" value="UniProtKB-KW"/>
</dbReference>
<keyword evidence="9" id="KW-0624">Polysaccharide degradation</keyword>
<proteinExistence type="inferred from homology"/>
<evidence type="ECO:0000256" key="10">
    <source>
        <dbReference type="SAM" id="MobiDB-lite"/>
    </source>
</evidence>
<evidence type="ECO:0000259" key="12">
    <source>
        <dbReference type="PROSITE" id="PS51173"/>
    </source>
</evidence>
<dbReference type="GO" id="GO:0005576">
    <property type="term" value="C:extracellular region"/>
    <property type="evidence" value="ECO:0007669"/>
    <property type="project" value="TreeGrafter"/>
</dbReference>
<dbReference type="InterPro" id="IPR001547">
    <property type="entry name" value="Glyco_hydro_5"/>
</dbReference>
<name>A0A1H9VFI8_9PSEU</name>
<dbReference type="GO" id="GO:0008422">
    <property type="term" value="F:beta-glucosidase activity"/>
    <property type="evidence" value="ECO:0007669"/>
    <property type="project" value="TreeGrafter"/>
</dbReference>
<dbReference type="GO" id="GO:0030247">
    <property type="term" value="F:polysaccharide binding"/>
    <property type="evidence" value="ECO:0007669"/>
    <property type="project" value="UniProtKB-UniRule"/>
</dbReference>
<dbReference type="SUPFAM" id="SSF49384">
    <property type="entry name" value="Carbohydrate-binding domain"/>
    <property type="match status" value="1"/>
</dbReference>
<evidence type="ECO:0000256" key="8">
    <source>
        <dbReference type="ARBA" id="ARBA00023295"/>
    </source>
</evidence>
<dbReference type="Pfam" id="PF00150">
    <property type="entry name" value="Cellulase"/>
    <property type="match status" value="1"/>
</dbReference>
<dbReference type="SUPFAM" id="SSF51445">
    <property type="entry name" value="(Trans)glycosidases"/>
    <property type="match status" value="1"/>
</dbReference>
<dbReference type="STRING" id="402600.SAMN05216188_12627"/>
<dbReference type="InterPro" id="IPR008965">
    <property type="entry name" value="CBM2/CBM3_carb-bd_dom_sf"/>
</dbReference>
<dbReference type="EMBL" id="FOFR01000026">
    <property type="protein sequence ID" value="SES20455.1"/>
    <property type="molecule type" value="Genomic_DNA"/>
</dbReference>
<dbReference type="PROSITE" id="PS51173">
    <property type="entry name" value="CBM2"/>
    <property type="match status" value="1"/>
</dbReference>
<accession>A0A1H9VFI8</accession>
<comment type="similarity">
    <text evidence="2">Belongs to the glycosyl hydrolase 5 (cellulase A) family.</text>
</comment>
<keyword evidence="14" id="KW-1185">Reference proteome</keyword>
<evidence type="ECO:0000256" key="1">
    <source>
        <dbReference type="ARBA" id="ARBA00000966"/>
    </source>
</evidence>
<dbReference type="AlphaFoldDB" id="A0A1H9VFI8"/>
<dbReference type="Gene3D" id="2.60.40.10">
    <property type="entry name" value="Immunoglobulins"/>
    <property type="match status" value="1"/>
</dbReference>
<dbReference type="InterPro" id="IPR017853">
    <property type="entry name" value="GH"/>
</dbReference>
<evidence type="ECO:0000256" key="5">
    <source>
        <dbReference type="ARBA" id="ARBA00022801"/>
    </source>
</evidence>
<keyword evidence="7" id="KW-0119">Carbohydrate metabolism</keyword>
<dbReference type="SMART" id="SM00637">
    <property type="entry name" value="CBD_II"/>
    <property type="match status" value="1"/>
</dbReference>
<keyword evidence="4 11" id="KW-0732">Signal</keyword>
<dbReference type="PANTHER" id="PTHR31297">
    <property type="entry name" value="GLUCAN ENDO-1,6-BETA-GLUCOSIDASE B"/>
    <property type="match status" value="1"/>
</dbReference>
<evidence type="ECO:0000313" key="13">
    <source>
        <dbReference type="EMBL" id="SES20455.1"/>
    </source>
</evidence>
<evidence type="ECO:0000256" key="4">
    <source>
        <dbReference type="ARBA" id="ARBA00022729"/>
    </source>
</evidence>
<feature type="region of interest" description="Disordered" evidence="10">
    <location>
        <begin position="132"/>
        <end position="155"/>
    </location>
</feature>
<protein>
    <recommendedName>
        <fullName evidence="3">cellulase</fullName>
        <ecNumber evidence="3">3.2.1.4</ecNumber>
    </recommendedName>
</protein>
<dbReference type="InterPro" id="IPR014756">
    <property type="entry name" value="Ig_E-set"/>
</dbReference>
<evidence type="ECO:0000256" key="3">
    <source>
        <dbReference type="ARBA" id="ARBA00012601"/>
    </source>
</evidence>
<gene>
    <name evidence="13" type="ORF">SAMN05216188_12627</name>
</gene>
<keyword evidence="8" id="KW-0326">Glycosidase</keyword>
<dbReference type="InterPro" id="IPR005102">
    <property type="entry name" value="Carbo-bd_X2"/>
</dbReference>
<dbReference type="EC" id="3.2.1.4" evidence="3"/>
<sequence>MTGRRIGAVVAALVSMAASVGLAVVAPAAAAPGCRVDYAVPSQWQGGFTAAVTVTNVGERIDGWRLTWTWPSGQRVSQAWNATVTSSGDQVTAVNAGYNAVIEPNATVSFGFNASWSGTNTAPQSFALNGTTCTGDPGTPPTTTTTTTTTTGNPVPGDAMARVAAMQPGWNLGNTLDSTGADETSWGNPRVTEALLDNVKAQGFKSIRIPVTWGQHQGPAPGHTIEAAYLARVKEVVGWALADGFQVMINIHHDSWQWIAAMPSDRAGVLARYNAIWTQLATAFKDSPAELVFESVNEPQFTGSSGDAQNAQLLHELNASFRDIVRRSGGNNAHRLLVLPTLHTSSDQARLDELATSIRGFGDPHLAATVHYYGYWPFSVNVAGGTRYDATAQKDLTDSFDRVHNTFVARGVPVVLGEYGLLGFDRHTGTIQQGEKLKFFEHLGHYARLKNITTMLWDNGQHLGRTSFQWSDPELAAQIRSSWTTRSGTASSDQVFSARSSAVTAKTITLNTNGTTFTGLRHGATQLVRGTDYTVQGDQLTLTAPALTRLSGSRDYGTNAVLTAHFSAGVPWRINLITHDTPLLTGATGTTSSFAIPTAFRGDLLATMEAKYADGSNAGPHNWTSFKEFDRAFAPDHATGVTRLTPEFFAEVNDNARVTLTFHYWSGATVTYHVTKSGTSVTGTA</sequence>
<dbReference type="GO" id="GO:0009986">
    <property type="term" value="C:cell surface"/>
    <property type="evidence" value="ECO:0007669"/>
    <property type="project" value="TreeGrafter"/>
</dbReference>
<dbReference type="InterPro" id="IPR012291">
    <property type="entry name" value="CBM2_carb-bd_dom_sf"/>
</dbReference>
<dbReference type="Pfam" id="PF18448">
    <property type="entry name" value="CBM46"/>
    <property type="match status" value="1"/>
</dbReference>
<feature type="domain" description="CBM2" evidence="12">
    <location>
        <begin position="27"/>
        <end position="136"/>
    </location>
</feature>
<evidence type="ECO:0000256" key="7">
    <source>
        <dbReference type="ARBA" id="ARBA00023277"/>
    </source>
</evidence>
<feature type="chain" id="PRO_5011492030" description="cellulase" evidence="11">
    <location>
        <begin position="31"/>
        <end position="685"/>
    </location>
</feature>
<evidence type="ECO:0000256" key="11">
    <source>
        <dbReference type="SAM" id="SignalP"/>
    </source>
</evidence>
<dbReference type="PANTHER" id="PTHR31297:SF41">
    <property type="entry name" value="ENDOGLUCANASE, PUTATIVE (AFU_ORTHOLOGUE AFUA_5G01830)-RELATED"/>
    <property type="match status" value="1"/>
</dbReference>
<dbReference type="OrthoDB" id="9800955at2"/>
<dbReference type="Gene3D" id="3.20.20.80">
    <property type="entry name" value="Glycosidases"/>
    <property type="match status" value="1"/>
</dbReference>
<comment type="catalytic activity">
    <reaction evidence="1">
        <text>Endohydrolysis of (1-&gt;4)-beta-D-glucosidic linkages in cellulose, lichenin and cereal beta-D-glucans.</text>
        <dbReference type="EC" id="3.2.1.4"/>
    </reaction>
</comment>
<dbReference type="RefSeq" id="WP_089959884.1">
    <property type="nucleotide sequence ID" value="NZ_FOFR01000026.1"/>
</dbReference>
<evidence type="ECO:0000256" key="6">
    <source>
        <dbReference type="ARBA" id="ARBA00023001"/>
    </source>
</evidence>
<evidence type="ECO:0000313" key="14">
    <source>
        <dbReference type="Proteomes" id="UP000199352"/>
    </source>
</evidence>